<dbReference type="RefSeq" id="XP_036359388.1">
    <property type="nucleotide sequence ID" value="XM_036503495.1"/>
</dbReference>
<proteinExistence type="predicted"/>
<accession>A0A7E6EVK8</accession>
<gene>
    <name evidence="2" type="primary">LOC118763733</name>
</gene>
<protein>
    <submittedName>
        <fullName evidence="2">Uncharacterized protein LOC118763733</fullName>
    </submittedName>
</protein>
<reference evidence="2" key="1">
    <citation type="submission" date="2025-08" db="UniProtKB">
        <authorList>
            <consortium name="RefSeq"/>
        </authorList>
    </citation>
    <scope>IDENTIFICATION</scope>
</reference>
<keyword evidence="1" id="KW-1185">Reference proteome</keyword>
<sequence>MGLYQQIVKRFKFLSELNKSEFDEDSIKLIISHYKDDIDHKLINECYQFKGHLHLRKSRNTEENIPSKLQCTEVLQLMYEHQLIEVSPNITTAHKMYLTMPITSCEAERSSSKLFFI</sequence>
<name>A0A7E6EVK8_9MOLL</name>
<evidence type="ECO:0000313" key="2">
    <source>
        <dbReference type="RefSeq" id="XP_036359388.1"/>
    </source>
</evidence>
<dbReference type="AlphaFoldDB" id="A0A7E6EVK8"/>
<dbReference type="Proteomes" id="UP000515154">
    <property type="component" value="Linkage group LG6"/>
</dbReference>
<evidence type="ECO:0000313" key="1">
    <source>
        <dbReference type="Proteomes" id="UP000515154"/>
    </source>
</evidence>
<dbReference type="KEGG" id="osn:118763733"/>
<organism evidence="1 2">
    <name type="scientific">Octopus sinensis</name>
    <name type="common">East Asian common octopus</name>
    <dbReference type="NCBI Taxonomy" id="2607531"/>
    <lineage>
        <taxon>Eukaryota</taxon>
        <taxon>Metazoa</taxon>
        <taxon>Spiralia</taxon>
        <taxon>Lophotrochozoa</taxon>
        <taxon>Mollusca</taxon>
        <taxon>Cephalopoda</taxon>
        <taxon>Coleoidea</taxon>
        <taxon>Octopodiformes</taxon>
        <taxon>Octopoda</taxon>
        <taxon>Incirrata</taxon>
        <taxon>Octopodidae</taxon>
        <taxon>Octopus</taxon>
    </lineage>
</organism>